<dbReference type="GO" id="GO:0003729">
    <property type="term" value="F:mRNA binding"/>
    <property type="evidence" value="ECO:0007669"/>
    <property type="project" value="TreeGrafter"/>
</dbReference>
<feature type="region of interest" description="Disordered" evidence="5">
    <location>
        <begin position="171"/>
        <end position="211"/>
    </location>
</feature>
<sequence>MESSQVRDFSEFCEQLHEIRLKFHKWDSCERTVALYYLMAGLPFANARFLQHALEQCITAANTPEAQVLERNANNSVFVARLLMEHPQNALPLLLTHLPLLRPGNKEAANSYLVTIRRVLSEFIAPPCKIYNECVEIMSYVFIHPAFDKEDKKTFKHLLKQVLNRVSPENFIHSPVNESSDESTSPNPENTDLIRLNRRSNSLTPAQTSSHESLSLCKDVWSSQENLSQPPPKPRSYSLSNDKSLLLNISSLQSSSSETRLQDLQILSNLPAMKSILSWLKSLRLHKYSWVFHNLTYKQMLDLSEDTLQAIGITKGARHKLLLSLAKLKERSTMLTELETEVMNGGDLNSALKQLKGVLQTPVQVTYGEDLPSQFIKVMGKICTQLLMLRQPSDECLMLFATLCERSDASEAFTEEQKRRLSMWKEQLSKGNHVSMYPQKMHNNNSRAGWQCKVPISAFTQESHTQKSSSYPNVKNSTAVNPHRHSVGSVTLRKELYPVGKGVEMLKNHASENCKSNNGSQFHVRFEDTEMNDKNKKQILKNTDIENSLESLCLQMMEHALGP</sequence>
<organism evidence="7 8">
    <name type="scientific">Zophobas morio</name>
    <dbReference type="NCBI Taxonomy" id="2755281"/>
    <lineage>
        <taxon>Eukaryota</taxon>
        <taxon>Metazoa</taxon>
        <taxon>Ecdysozoa</taxon>
        <taxon>Arthropoda</taxon>
        <taxon>Hexapoda</taxon>
        <taxon>Insecta</taxon>
        <taxon>Pterygota</taxon>
        <taxon>Neoptera</taxon>
        <taxon>Endopterygota</taxon>
        <taxon>Coleoptera</taxon>
        <taxon>Polyphaga</taxon>
        <taxon>Cucujiformia</taxon>
        <taxon>Tenebrionidae</taxon>
        <taxon>Zophobas</taxon>
    </lineage>
</organism>
<dbReference type="GO" id="GO:0000932">
    <property type="term" value="C:P-body"/>
    <property type="evidence" value="ECO:0007669"/>
    <property type="project" value="TreeGrafter"/>
</dbReference>
<dbReference type="PANTHER" id="PTHR12515">
    <property type="entry name" value="STERILE ALPHA MOTIF DOMAIN CONTAINING PROTEIN 4-RELATED"/>
    <property type="match status" value="1"/>
</dbReference>
<dbReference type="SMART" id="SM00454">
    <property type="entry name" value="SAM"/>
    <property type="match status" value="1"/>
</dbReference>
<comment type="subcellular location">
    <subcellularLocation>
        <location evidence="1">Cytoplasm</location>
    </subcellularLocation>
</comment>
<dbReference type="PANTHER" id="PTHR12515:SF5">
    <property type="entry name" value="PROTEIN SMAUG"/>
    <property type="match status" value="1"/>
</dbReference>
<dbReference type="AlphaFoldDB" id="A0AA38IRT6"/>
<evidence type="ECO:0000313" key="8">
    <source>
        <dbReference type="Proteomes" id="UP001168821"/>
    </source>
</evidence>
<dbReference type="Pfam" id="PF26034">
    <property type="entry name" value="PHAT_SMAUG"/>
    <property type="match status" value="1"/>
</dbReference>
<dbReference type="InterPro" id="IPR037093">
    <property type="entry name" value="PHAT_dom_sf"/>
</dbReference>
<comment type="similarity">
    <text evidence="2">Belongs to the SMAUG family.</text>
</comment>
<evidence type="ECO:0000256" key="3">
    <source>
        <dbReference type="ARBA" id="ARBA00022490"/>
    </source>
</evidence>
<feature type="domain" description="SAM" evidence="6">
    <location>
        <begin position="268"/>
        <end position="331"/>
    </location>
</feature>
<dbReference type="Proteomes" id="UP001168821">
    <property type="component" value="Unassembled WGS sequence"/>
</dbReference>
<evidence type="ECO:0000256" key="2">
    <source>
        <dbReference type="ARBA" id="ARBA00008232"/>
    </source>
</evidence>
<feature type="compositionally biased region" description="Polar residues" evidence="5">
    <location>
        <begin position="463"/>
        <end position="480"/>
    </location>
</feature>
<dbReference type="InterPro" id="IPR013761">
    <property type="entry name" value="SAM/pointed_sf"/>
</dbReference>
<gene>
    <name evidence="7" type="ORF">Zmor_010387</name>
</gene>
<dbReference type="Gene3D" id="1.25.40.170">
    <property type="entry name" value="Smaug, PHAT domain"/>
    <property type="match status" value="1"/>
</dbReference>
<dbReference type="GO" id="GO:0000289">
    <property type="term" value="P:nuclear-transcribed mRNA poly(A) tail shortening"/>
    <property type="evidence" value="ECO:0007669"/>
    <property type="project" value="TreeGrafter"/>
</dbReference>
<dbReference type="EMBL" id="JALNTZ010000003">
    <property type="protein sequence ID" value="KAJ3658661.1"/>
    <property type="molecule type" value="Genomic_DNA"/>
</dbReference>
<comment type="caution">
    <text evidence="7">The sequence shown here is derived from an EMBL/GenBank/DDBJ whole genome shotgun (WGS) entry which is preliminary data.</text>
</comment>
<feature type="compositionally biased region" description="Polar residues" evidence="5">
    <location>
        <begin position="199"/>
        <end position="211"/>
    </location>
</feature>
<dbReference type="InterPro" id="IPR050897">
    <property type="entry name" value="SMAUG/VTS1_RNA-bind"/>
</dbReference>
<dbReference type="Pfam" id="PF00536">
    <property type="entry name" value="SAM_1"/>
    <property type="match status" value="1"/>
</dbReference>
<keyword evidence="4" id="KW-0694">RNA-binding</keyword>
<keyword evidence="8" id="KW-1185">Reference proteome</keyword>
<reference evidence="7" key="1">
    <citation type="journal article" date="2023" name="G3 (Bethesda)">
        <title>Whole genome assemblies of Zophobas morio and Tenebrio molitor.</title>
        <authorList>
            <person name="Kaur S."/>
            <person name="Stinson S.A."/>
            <person name="diCenzo G.C."/>
        </authorList>
    </citation>
    <scope>NUCLEOTIDE SEQUENCE</scope>
    <source>
        <strain evidence="7">QUZm001</strain>
    </source>
</reference>
<evidence type="ECO:0000259" key="6">
    <source>
        <dbReference type="SMART" id="SM00454"/>
    </source>
</evidence>
<feature type="compositionally biased region" description="Polar residues" evidence="5">
    <location>
        <begin position="176"/>
        <end position="190"/>
    </location>
</feature>
<dbReference type="SUPFAM" id="SSF47769">
    <property type="entry name" value="SAM/Pointed domain"/>
    <property type="match status" value="1"/>
</dbReference>
<protein>
    <recommendedName>
        <fullName evidence="6">SAM domain-containing protein</fullName>
    </recommendedName>
</protein>
<evidence type="ECO:0000256" key="4">
    <source>
        <dbReference type="ARBA" id="ARBA00022884"/>
    </source>
</evidence>
<accession>A0AA38IRT6</accession>
<evidence type="ECO:0000256" key="5">
    <source>
        <dbReference type="SAM" id="MobiDB-lite"/>
    </source>
</evidence>
<name>A0AA38IRT6_9CUCU</name>
<proteinExistence type="inferred from homology"/>
<dbReference type="GO" id="GO:0030371">
    <property type="term" value="F:translation repressor activity"/>
    <property type="evidence" value="ECO:0007669"/>
    <property type="project" value="InterPro"/>
</dbReference>
<keyword evidence="3" id="KW-0963">Cytoplasm</keyword>
<dbReference type="InterPro" id="IPR001660">
    <property type="entry name" value="SAM"/>
</dbReference>
<evidence type="ECO:0000256" key="1">
    <source>
        <dbReference type="ARBA" id="ARBA00004496"/>
    </source>
</evidence>
<dbReference type="Gene3D" id="1.10.150.50">
    <property type="entry name" value="Transcription Factor, Ets-1"/>
    <property type="match status" value="1"/>
</dbReference>
<feature type="region of interest" description="Disordered" evidence="5">
    <location>
        <begin position="463"/>
        <end position="487"/>
    </location>
</feature>
<dbReference type="InterPro" id="IPR058599">
    <property type="entry name" value="PHAT_Smg/ZCCHC2-like"/>
</dbReference>
<evidence type="ECO:0000313" key="7">
    <source>
        <dbReference type="EMBL" id="KAJ3658661.1"/>
    </source>
</evidence>